<dbReference type="InParanoid" id="A0A330L9N0"/>
<dbReference type="AlphaFoldDB" id="A0A330L9N0"/>
<dbReference type="Proteomes" id="UP000248168">
    <property type="component" value="Unassembled WGS sequence"/>
</dbReference>
<evidence type="ECO:0000313" key="2">
    <source>
        <dbReference type="EMBL" id="SPP66739.1"/>
    </source>
</evidence>
<feature type="region of interest" description="Disordered" evidence="1">
    <location>
        <begin position="1"/>
        <end position="20"/>
    </location>
</feature>
<gene>
    <name evidence="2" type="ORF">NITLEN_80167</name>
</gene>
<organism evidence="2 3">
    <name type="scientific">Nitrospira lenta</name>
    <dbReference type="NCBI Taxonomy" id="1436998"/>
    <lineage>
        <taxon>Bacteria</taxon>
        <taxon>Pseudomonadati</taxon>
        <taxon>Nitrospirota</taxon>
        <taxon>Nitrospiria</taxon>
        <taxon>Nitrospirales</taxon>
        <taxon>Nitrospiraceae</taxon>
        <taxon>Nitrospira</taxon>
    </lineage>
</organism>
<evidence type="ECO:0000313" key="3">
    <source>
        <dbReference type="Proteomes" id="UP000248168"/>
    </source>
</evidence>
<accession>A0A330L9N0</accession>
<sequence>MPQLRAGCTPVPSVKRGAQGTRSRFSVHGTLIMLMRRHRGEVLFACRRSAKDLALHRHSHVSPIMPFKDAPKTVIRDVYDDLNRATLEEARNNGWF</sequence>
<protein>
    <submittedName>
        <fullName evidence="2">Uncharacterized protein</fullName>
    </submittedName>
</protein>
<proteinExistence type="predicted"/>
<reference evidence="3" key="1">
    <citation type="submission" date="2018-04" db="EMBL/GenBank/DDBJ databases">
        <authorList>
            <person name="Lucker S."/>
            <person name="Sakoula D."/>
        </authorList>
    </citation>
    <scope>NUCLEOTIDE SEQUENCE [LARGE SCALE GENOMIC DNA]</scope>
</reference>
<dbReference type="EMBL" id="OUNR01000021">
    <property type="protein sequence ID" value="SPP66739.1"/>
    <property type="molecule type" value="Genomic_DNA"/>
</dbReference>
<evidence type="ECO:0000256" key="1">
    <source>
        <dbReference type="SAM" id="MobiDB-lite"/>
    </source>
</evidence>
<keyword evidence="3" id="KW-1185">Reference proteome</keyword>
<name>A0A330L9N0_9BACT</name>